<reference evidence="1 2" key="1">
    <citation type="submission" date="2014-04" db="EMBL/GenBank/DDBJ databases">
        <title>Evolutionary Origins and Diversification of the Mycorrhizal Mutualists.</title>
        <authorList>
            <consortium name="DOE Joint Genome Institute"/>
            <consortium name="Mycorrhizal Genomics Consortium"/>
            <person name="Kohler A."/>
            <person name="Kuo A."/>
            <person name="Nagy L.G."/>
            <person name="Floudas D."/>
            <person name="Copeland A."/>
            <person name="Barry K.W."/>
            <person name="Cichocki N."/>
            <person name="Veneault-Fourrey C."/>
            <person name="LaButti K."/>
            <person name="Lindquist E.A."/>
            <person name="Lipzen A."/>
            <person name="Lundell T."/>
            <person name="Morin E."/>
            <person name="Murat C."/>
            <person name="Riley R."/>
            <person name="Ohm R."/>
            <person name="Sun H."/>
            <person name="Tunlid A."/>
            <person name="Henrissat B."/>
            <person name="Grigoriev I.V."/>
            <person name="Hibbett D.S."/>
            <person name="Martin F."/>
        </authorList>
    </citation>
    <scope>NUCLEOTIDE SEQUENCE [LARGE SCALE GENOMIC DNA]</scope>
    <source>
        <strain evidence="1 2">Koide BX008</strain>
    </source>
</reference>
<protein>
    <submittedName>
        <fullName evidence="1">Uncharacterized protein</fullName>
    </submittedName>
</protein>
<accession>A0A0C2WDT3</accession>
<evidence type="ECO:0000313" key="1">
    <source>
        <dbReference type="EMBL" id="KIL59497.1"/>
    </source>
</evidence>
<sequence>MNTTNACYGLTVFGQNSEPYQQDNSKSAYRIFLQYNTEKRHQNTNHCSLTKRTD</sequence>
<gene>
    <name evidence="1" type="ORF">M378DRAFT_169139</name>
</gene>
<keyword evidence="2" id="KW-1185">Reference proteome</keyword>
<organism evidence="1 2">
    <name type="scientific">Amanita muscaria (strain Koide BX008)</name>
    <dbReference type="NCBI Taxonomy" id="946122"/>
    <lineage>
        <taxon>Eukaryota</taxon>
        <taxon>Fungi</taxon>
        <taxon>Dikarya</taxon>
        <taxon>Basidiomycota</taxon>
        <taxon>Agaricomycotina</taxon>
        <taxon>Agaricomycetes</taxon>
        <taxon>Agaricomycetidae</taxon>
        <taxon>Agaricales</taxon>
        <taxon>Pluteineae</taxon>
        <taxon>Amanitaceae</taxon>
        <taxon>Amanita</taxon>
    </lineage>
</organism>
<dbReference type="HOGENOM" id="CLU_3049872_0_0_1"/>
<dbReference type="AlphaFoldDB" id="A0A0C2WDT3"/>
<dbReference type="InParanoid" id="A0A0C2WDT3"/>
<evidence type="ECO:0000313" key="2">
    <source>
        <dbReference type="Proteomes" id="UP000054549"/>
    </source>
</evidence>
<proteinExistence type="predicted"/>
<dbReference type="EMBL" id="KN818314">
    <property type="protein sequence ID" value="KIL59497.1"/>
    <property type="molecule type" value="Genomic_DNA"/>
</dbReference>
<name>A0A0C2WDT3_AMAMK</name>
<dbReference type="Proteomes" id="UP000054549">
    <property type="component" value="Unassembled WGS sequence"/>
</dbReference>